<sequence>MKKYCSPHSVTFLWLWILILALLPQLVFAETLFIDNKGYIYGRLSTVNLERTSGSAYVGDILLGHDSTTFTSVGNQPPNLVSNPWEFCFKKDRYEEVENLIGHYVVLEFKTPKSNELLSCSATKELVAIHSVGENQGLDQMHFIGDINTNDQEISRGVEFGRIVNVIENKNGHRNYFMTVQMGSSGNSFRHFFIDDHDLYNFAVISLQAGVMAKIHYSERLLMSNPFGQSGLSSMAYVSEIEIVGGKPVASEREMAGEQSDS</sequence>
<protein>
    <submittedName>
        <fullName evidence="1">Uncharacterized protein</fullName>
    </submittedName>
</protein>
<evidence type="ECO:0000313" key="1">
    <source>
        <dbReference type="EMBL" id="AKH38675.1"/>
    </source>
</evidence>
<name>A0A0F7KDR5_9PROT</name>
<reference evidence="3" key="1">
    <citation type="submission" date="2015-05" db="EMBL/GenBank/DDBJ databases">
        <title>Draft genome of Nitrosomonas communis strain Nm2.</title>
        <authorList>
            <person name="Kozlowski J.A."/>
            <person name="Kits K.D."/>
            <person name="Stein L.Y."/>
        </authorList>
    </citation>
    <scope>NUCLEOTIDE SEQUENCE [LARGE SCALE GENOMIC DNA]</scope>
    <source>
        <strain evidence="3">Nm2</strain>
    </source>
</reference>
<dbReference type="EMBL" id="CP011451">
    <property type="protein sequence ID" value="AKH38675.1"/>
    <property type="molecule type" value="Genomic_DNA"/>
</dbReference>
<dbReference type="PATRIC" id="fig|44574.3.peg.3412"/>
<dbReference type="KEGG" id="nco:AAW31_14050"/>
<dbReference type="EMBL" id="VNHT01000017">
    <property type="protein sequence ID" value="TYP89371.1"/>
    <property type="molecule type" value="Genomic_DNA"/>
</dbReference>
<evidence type="ECO:0000313" key="3">
    <source>
        <dbReference type="Proteomes" id="UP000034156"/>
    </source>
</evidence>
<accession>A0A0F7KDR5</accession>
<dbReference type="Proteomes" id="UP000324176">
    <property type="component" value="Unassembled WGS sequence"/>
</dbReference>
<gene>
    <name evidence="1" type="ORF">AAW31_14050</name>
    <name evidence="2" type="ORF">BCL69_101728</name>
</gene>
<reference evidence="1 3" key="2">
    <citation type="journal article" date="2016" name="Genome Announc.">
        <title>Genome Sequence of Nitrosomonas communis Strain Nm2, a Mesophilic Ammonia-Oxidizing Bacterium Isolated from Mediterranean Soil.</title>
        <authorList>
            <person name="Kozlowski J.A."/>
            <person name="Kits K.D."/>
            <person name="Stein L.Y."/>
        </authorList>
    </citation>
    <scope>NUCLEOTIDE SEQUENCE [LARGE SCALE GENOMIC DNA]</scope>
    <source>
        <strain evidence="1 3">Nm2</strain>
    </source>
</reference>
<keyword evidence="3" id="KW-1185">Reference proteome</keyword>
<dbReference type="AlphaFoldDB" id="A0A0F7KDR5"/>
<evidence type="ECO:0000313" key="2">
    <source>
        <dbReference type="EMBL" id="TYP89371.1"/>
    </source>
</evidence>
<reference evidence="2 4" key="3">
    <citation type="submission" date="2019-07" db="EMBL/GenBank/DDBJ databases">
        <title>Active sludge and wastewater microbial communities from Klosterneuburg, Austria.</title>
        <authorList>
            <person name="Wagner M."/>
        </authorList>
    </citation>
    <scope>NUCLEOTIDE SEQUENCE [LARGE SCALE GENOMIC DNA]</scope>
    <source>
        <strain evidence="2 4">Nm2</strain>
    </source>
</reference>
<organism evidence="1 3">
    <name type="scientific">Nitrosomonas communis</name>
    <dbReference type="NCBI Taxonomy" id="44574"/>
    <lineage>
        <taxon>Bacteria</taxon>
        <taxon>Pseudomonadati</taxon>
        <taxon>Pseudomonadota</taxon>
        <taxon>Betaproteobacteria</taxon>
        <taxon>Nitrosomonadales</taxon>
        <taxon>Nitrosomonadaceae</taxon>
        <taxon>Nitrosomonas</taxon>
    </lineage>
</organism>
<evidence type="ECO:0000313" key="4">
    <source>
        <dbReference type="Proteomes" id="UP000324176"/>
    </source>
</evidence>
<dbReference type="Proteomes" id="UP000034156">
    <property type="component" value="Chromosome"/>
</dbReference>
<proteinExistence type="predicted"/>